<organism evidence="2 3">
    <name type="scientific">Acanthamoeba castellanii (strain ATCC 30010 / Neff)</name>
    <dbReference type="NCBI Taxonomy" id="1257118"/>
    <lineage>
        <taxon>Eukaryota</taxon>
        <taxon>Amoebozoa</taxon>
        <taxon>Discosea</taxon>
        <taxon>Longamoebia</taxon>
        <taxon>Centramoebida</taxon>
        <taxon>Acanthamoebidae</taxon>
        <taxon>Acanthamoeba</taxon>
    </lineage>
</organism>
<keyword evidence="1" id="KW-1133">Transmembrane helix</keyword>
<evidence type="ECO:0000256" key="1">
    <source>
        <dbReference type="SAM" id="Phobius"/>
    </source>
</evidence>
<evidence type="ECO:0000313" key="2">
    <source>
        <dbReference type="EMBL" id="ELR12458.1"/>
    </source>
</evidence>
<dbReference type="GeneID" id="14912965"/>
<dbReference type="SUPFAM" id="SSF81324">
    <property type="entry name" value="Voltage-gated potassium channels"/>
    <property type="match status" value="1"/>
</dbReference>
<gene>
    <name evidence="2" type="ORF">ACA1_168700</name>
</gene>
<keyword evidence="1" id="KW-0812">Transmembrane</keyword>
<dbReference type="Proteomes" id="UP000011083">
    <property type="component" value="Unassembled WGS sequence"/>
</dbReference>
<keyword evidence="1" id="KW-0472">Membrane</keyword>
<dbReference type="RefSeq" id="XP_004334471.1">
    <property type="nucleotide sequence ID" value="XM_004334423.1"/>
</dbReference>
<dbReference type="EMBL" id="KB008115">
    <property type="protein sequence ID" value="ELR12458.1"/>
    <property type="molecule type" value="Genomic_DNA"/>
</dbReference>
<keyword evidence="3" id="KW-1185">Reference proteome</keyword>
<reference evidence="2 3" key="1">
    <citation type="journal article" date="2013" name="Genome Biol.">
        <title>Genome of Acanthamoeba castellanii highlights extensive lateral gene transfer and early evolution of tyrosine kinase signaling.</title>
        <authorList>
            <person name="Clarke M."/>
            <person name="Lohan A.J."/>
            <person name="Liu B."/>
            <person name="Lagkouvardos I."/>
            <person name="Roy S."/>
            <person name="Zafar N."/>
            <person name="Bertelli C."/>
            <person name="Schilde C."/>
            <person name="Kianianmomeni A."/>
            <person name="Burglin T.R."/>
            <person name="Frech C."/>
            <person name="Turcotte B."/>
            <person name="Kopec K.O."/>
            <person name="Synnott J.M."/>
            <person name="Choo C."/>
            <person name="Paponov I."/>
            <person name="Finkler A."/>
            <person name="Soon Heng Tan C."/>
            <person name="Hutchins A.P."/>
            <person name="Weinmeier T."/>
            <person name="Rattei T."/>
            <person name="Chu J.S."/>
            <person name="Gimenez G."/>
            <person name="Irimia M."/>
            <person name="Rigden D.J."/>
            <person name="Fitzpatrick D.A."/>
            <person name="Lorenzo-Morales J."/>
            <person name="Bateman A."/>
            <person name="Chiu C.H."/>
            <person name="Tang P."/>
            <person name="Hegemann P."/>
            <person name="Fromm H."/>
            <person name="Raoult D."/>
            <person name="Greub G."/>
            <person name="Miranda-Saavedra D."/>
            <person name="Chen N."/>
            <person name="Nash P."/>
            <person name="Ginger M.L."/>
            <person name="Horn M."/>
            <person name="Schaap P."/>
            <person name="Caler L."/>
            <person name="Loftus B."/>
        </authorList>
    </citation>
    <scope>NUCLEOTIDE SEQUENCE [LARGE SCALE GENOMIC DNA]</scope>
    <source>
        <strain evidence="2 3">Neff</strain>
    </source>
</reference>
<dbReference type="AlphaFoldDB" id="L8GI77"/>
<protein>
    <submittedName>
        <fullName evidence="2">Uncharacterized protein</fullName>
    </submittedName>
</protein>
<proteinExistence type="predicted"/>
<name>L8GI77_ACACF</name>
<dbReference type="KEGG" id="acan:ACA1_168700"/>
<evidence type="ECO:0000313" key="3">
    <source>
        <dbReference type="Proteomes" id="UP000011083"/>
    </source>
</evidence>
<dbReference type="VEuPathDB" id="AmoebaDB:ACA1_168700"/>
<feature type="transmembrane region" description="Helical" evidence="1">
    <location>
        <begin position="20"/>
        <end position="39"/>
    </location>
</feature>
<accession>L8GI77</accession>
<sequence>MLIGWPDDVYVDYDPTTWGAKFFAFVAAISGLFFFALLIDYVHTRMHPSHADSLVVDWITRLRLENKEKYVLQLKKSPPLSAAHVHFGGIFLGRKRHG</sequence>